<name>A0A4Q9DHE0_9BACL</name>
<gene>
    <name evidence="1" type="ORF">EYB31_33695</name>
</gene>
<dbReference type="Pfam" id="PF14100">
    <property type="entry name" value="DUF6807"/>
    <property type="match status" value="1"/>
</dbReference>
<protein>
    <recommendedName>
        <fullName evidence="3">Methane oxygenase PmoA</fullName>
    </recommendedName>
</protein>
<evidence type="ECO:0000313" key="1">
    <source>
        <dbReference type="EMBL" id="TBL70273.1"/>
    </source>
</evidence>
<evidence type="ECO:0008006" key="3">
    <source>
        <dbReference type="Google" id="ProtNLM"/>
    </source>
</evidence>
<keyword evidence="2" id="KW-1185">Reference proteome</keyword>
<dbReference type="EMBL" id="SIRE01000033">
    <property type="protein sequence ID" value="TBL70273.1"/>
    <property type="molecule type" value="Genomic_DNA"/>
</dbReference>
<sequence>MSVSFQIKLHAGHHDRDYCPVAFQLDKHNVLLQGAALNSFVMKDEQGGVTPVQVRAAGDDVHFHFVVEHLAKGESRTYKIESEAARPKAAVSGVEFIHEHSQKVDVLIGGSYFTSYVYDSSFAKPYLGPMIGPYGDSYTRLDFETTEHKHHRSLWLAIGDVNGIDMWNEPAERYGRQLHQKFAEVIDGPVCGVITAHNVWTSFNRKPQIDEVRTITLYNTPAGERIIDLDVTFTASYGQVEFGATKEAGPLGIRVAESMNVNNGGVIVNSYGSVNEPECWGKRAEWCDYFGEVGGHTLGIAAFDHPDNEQFPTYWHIRNGGLLAANNFYFNGGKLIKPKETVRYRYRVYFHEGDTQASRVANKYQDYLHPPQVEIVTPPL</sequence>
<dbReference type="OrthoDB" id="242279at2"/>
<dbReference type="AlphaFoldDB" id="A0A4Q9DHE0"/>
<dbReference type="InterPro" id="IPR029475">
    <property type="entry name" value="DUF6807"/>
</dbReference>
<reference evidence="1 2" key="1">
    <citation type="submission" date="2019-02" db="EMBL/GenBank/DDBJ databases">
        <title>Paenibacillus sp. nov., isolated from surface-sterilized tissue of Thalictrum simplex L.</title>
        <authorList>
            <person name="Tuo L."/>
        </authorList>
    </citation>
    <scope>NUCLEOTIDE SEQUENCE [LARGE SCALE GENOMIC DNA]</scope>
    <source>
        <strain evidence="1 2">N2SHLJ1</strain>
    </source>
</reference>
<proteinExistence type="predicted"/>
<accession>A0A4Q9DHE0</accession>
<dbReference type="Proteomes" id="UP000293142">
    <property type="component" value="Unassembled WGS sequence"/>
</dbReference>
<comment type="caution">
    <text evidence="1">The sequence shown here is derived from an EMBL/GenBank/DDBJ whole genome shotgun (WGS) entry which is preliminary data.</text>
</comment>
<evidence type="ECO:0000313" key="2">
    <source>
        <dbReference type="Proteomes" id="UP000293142"/>
    </source>
</evidence>
<organism evidence="1 2">
    <name type="scientific">Paenibacillus thalictri</name>
    <dbReference type="NCBI Taxonomy" id="2527873"/>
    <lineage>
        <taxon>Bacteria</taxon>
        <taxon>Bacillati</taxon>
        <taxon>Bacillota</taxon>
        <taxon>Bacilli</taxon>
        <taxon>Bacillales</taxon>
        <taxon>Paenibacillaceae</taxon>
        <taxon>Paenibacillus</taxon>
    </lineage>
</organism>